<dbReference type="SUPFAM" id="SSF56112">
    <property type="entry name" value="Protein kinase-like (PK-like)"/>
    <property type="match status" value="1"/>
</dbReference>
<reference evidence="2" key="1">
    <citation type="submission" date="2023-07" db="EMBL/GenBank/DDBJ databases">
        <title>Bacterial whole genome sequence for Sphingobium sp. HBC34.</title>
        <authorList>
            <person name="Le V."/>
            <person name="Ko S.-R."/>
            <person name="Ahn C.-Y."/>
            <person name="Oh H.-M."/>
        </authorList>
    </citation>
    <scope>NUCLEOTIDE SEQUENCE</scope>
    <source>
        <strain evidence="2">HBC34</strain>
    </source>
</reference>
<proteinExistence type="predicted"/>
<dbReference type="Pfam" id="PF01636">
    <property type="entry name" value="APH"/>
    <property type="match status" value="1"/>
</dbReference>
<dbReference type="EMBL" id="JAUQOM010000006">
    <property type="protein sequence ID" value="MDO7836018.1"/>
    <property type="molecule type" value="Genomic_DNA"/>
</dbReference>
<dbReference type="InterPro" id="IPR002575">
    <property type="entry name" value="Aminoglycoside_PTrfase"/>
</dbReference>
<dbReference type="Proteomes" id="UP001176471">
    <property type="component" value="Unassembled WGS sequence"/>
</dbReference>
<evidence type="ECO:0000259" key="1">
    <source>
        <dbReference type="Pfam" id="PF01636"/>
    </source>
</evidence>
<organism evidence="2 3">
    <name type="scientific">Sphingobium cyanobacteriorum</name>
    <dbReference type="NCBI Taxonomy" id="3063954"/>
    <lineage>
        <taxon>Bacteria</taxon>
        <taxon>Pseudomonadati</taxon>
        <taxon>Pseudomonadota</taxon>
        <taxon>Alphaproteobacteria</taxon>
        <taxon>Sphingomonadales</taxon>
        <taxon>Sphingomonadaceae</taxon>
        <taxon>Sphingobium</taxon>
    </lineage>
</organism>
<feature type="domain" description="Aminoglycoside phosphotransferase" evidence="1">
    <location>
        <begin position="26"/>
        <end position="221"/>
    </location>
</feature>
<evidence type="ECO:0000313" key="2">
    <source>
        <dbReference type="EMBL" id="MDO7836018.1"/>
    </source>
</evidence>
<gene>
    <name evidence="2" type="ORF">Q4610_13275</name>
</gene>
<dbReference type="RefSeq" id="WP_304536434.1">
    <property type="nucleotide sequence ID" value="NZ_JAUQOM010000006.1"/>
</dbReference>
<evidence type="ECO:0000313" key="3">
    <source>
        <dbReference type="Proteomes" id="UP001176471"/>
    </source>
</evidence>
<accession>A0ABT8ZPJ3</accession>
<keyword evidence="3" id="KW-1185">Reference proteome</keyword>
<name>A0ABT8ZPJ3_9SPHN</name>
<protein>
    <submittedName>
        <fullName evidence="2">Aminoglycoside phosphotransferase family protein</fullName>
        <ecNumber evidence="2">2.7.1.-</ecNumber>
    </submittedName>
</protein>
<dbReference type="Gene3D" id="3.90.1200.10">
    <property type="match status" value="1"/>
</dbReference>
<comment type="caution">
    <text evidence="2">The sequence shown here is derived from an EMBL/GenBank/DDBJ whole genome shotgun (WGS) entry which is preliminary data.</text>
</comment>
<dbReference type="InterPro" id="IPR011009">
    <property type="entry name" value="Kinase-like_dom_sf"/>
</dbReference>
<sequence>MKHLAARPMSAHQQGMDGFTPQHHWTMIGQGASADVWAVDESHVVKLFRADVNDVPIALEYAAGLWAEAQGIPVARPIRRITVKGEPGEGKPGEGGAGAERSGILFAHVDGPDMLSAILHRPFRMWPLIRRLARLHARIHRAAGSGDLPRQVDVLRHRILRSRAGEAEISAALALLDRLPQDSRLVHGDLHPANLLLSSRGAIAIDWAQAASGVPAADAARTELLLRFGGAGVGRVPPLAGAITAHWYRHCYARFSGLRRSELDIWRLPVAVAWQRGQLGAAEARLTRWISGLMAQASI</sequence>
<dbReference type="EC" id="2.7.1.-" evidence="2"/>
<keyword evidence="2" id="KW-0808">Transferase</keyword>
<dbReference type="GO" id="GO:0016740">
    <property type="term" value="F:transferase activity"/>
    <property type="evidence" value="ECO:0007669"/>
    <property type="project" value="UniProtKB-KW"/>
</dbReference>